<dbReference type="InParanoid" id="E5AC53"/>
<evidence type="ECO:0000313" key="9">
    <source>
        <dbReference type="EMBL" id="CBY00164.1"/>
    </source>
</evidence>
<dbReference type="PANTHER" id="PTHR33048:SF47">
    <property type="entry name" value="INTEGRAL MEMBRANE PROTEIN-RELATED"/>
    <property type="match status" value="1"/>
</dbReference>
<dbReference type="OrthoDB" id="444631at2759"/>
<dbReference type="GeneID" id="13292198"/>
<keyword evidence="2 7" id="KW-0812">Transmembrane</keyword>
<reference evidence="10" key="1">
    <citation type="journal article" date="2011" name="Nat. Commun.">
        <title>Effector diversification within compartments of the Leptosphaeria maculans genome affected by Repeat-Induced Point mutations.</title>
        <authorList>
            <person name="Rouxel T."/>
            <person name="Grandaubert J."/>
            <person name="Hane J.K."/>
            <person name="Hoede C."/>
            <person name="van de Wouw A.P."/>
            <person name="Couloux A."/>
            <person name="Dominguez V."/>
            <person name="Anthouard V."/>
            <person name="Bally P."/>
            <person name="Bourras S."/>
            <person name="Cozijnsen A.J."/>
            <person name="Ciuffetti L.M."/>
            <person name="Degrave A."/>
            <person name="Dilmaghani A."/>
            <person name="Duret L."/>
            <person name="Fudal I."/>
            <person name="Goodwin S.B."/>
            <person name="Gout L."/>
            <person name="Glaser N."/>
            <person name="Linglin J."/>
            <person name="Kema G.H.J."/>
            <person name="Lapalu N."/>
            <person name="Lawrence C.B."/>
            <person name="May K."/>
            <person name="Meyer M."/>
            <person name="Ollivier B."/>
            <person name="Poulain J."/>
            <person name="Schoch C.L."/>
            <person name="Simon A."/>
            <person name="Spatafora J.W."/>
            <person name="Stachowiak A."/>
            <person name="Turgeon B.G."/>
            <person name="Tyler B.M."/>
            <person name="Vincent D."/>
            <person name="Weissenbach J."/>
            <person name="Amselem J."/>
            <person name="Quesneville H."/>
            <person name="Oliver R.P."/>
            <person name="Wincker P."/>
            <person name="Balesdent M.-H."/>
            <person name="Howlett B.J."/>
        </authorList>
    </citation>
    <scope>NUCLEOTIDE SEQUENCE [LARGE SCALE GENOMIC DNA]</scope>
    <source>
        <strain evidence="10">JN3 / isolate v23.1.3 / race Av1-4-5-6-7-8</strain>
    </source>
</reference>
<dbReference type="AlphaFoldDB" id="E5AC53"/>
<evidence type="ECO:0000259" key="8">
    <source>
        <dbReference type="Pfam" id="PF20684"/>
    </source>
</evidence>
<dbReference type="eggNOG" id="ENOG502S025">
    <property type="taxonomic scope" value="Eukaryota"/>
</dbReference>
<protein>
    <submittedName>
        <fullName evidence="9">Predicted protein</fullName>
    </submittedName>
</protein>
<feature type="transmembrane region" description="Helical" evidence="7">
    <location>
        <begin position="214"/>
        <end position="232"/>
    </location>
</feature>
<feature type="compositionally biased region" description="Polar residues" evidence="6">
    <location>
        <begin position="330"/>
        <end position="341"/>
    </location>
</feature>
<dbReference type="RefSeq" id="XP_003843643.1">
    <property type="nucleotide sequence ID" value="XM_003843595.1"/>
</dbReference>
<dbReference type="EMBL" id="FP929138">
    <property type="protein sequence ID" value="CBY00164.1"/>
    <property type="molecule type" value="Genomic_DNA"/>
</dbReference>
<proteinExistence type="inferred from homology"/>
<sequence>MRTHSPSWFILSSEATADIQIDALVPAIVFTILASIMVGLRWYSRLYSACGVKTEDYLVTAALILSIGNTAVIGAEYRVDSRRKDLDLSQQSSMTTMLKLVFAQSIFYHLSVNLVKASFVLQYTRLFSLTRSIMYACYVLLLLILGATAWGVFGVVFLCKPVQQYWNLRVLGTCMNAETHFLSTSSIGIALDWMIWILPIPVVGRLKLPRRQKLSLLVVFGLGGFVCIVSILRLALVHQFAHRQQVTKSGTYALILSAIEVNVALACASLLVLKPLLVRYVPVCISDKPMTAREDMRRFSDFTDLFRAALDDMEQNMEEAKRGERRDTMTSRPTTSMEGPQ</sequence>
<feature type="transmembrane region" description="Helical" evidence="7">
    <location>
        <begin position="57"/>
        <end position="79"/>
    </location>
</feature>
<dbReference type="PANTHER" id="PTHR33048">
    <property type="entry name" value="PTH11-LIKE INTEGRAL MEMBRANE PROTEIN (AFU_ORTHOLOGUE AFUA_5G11245)"/>
    <property type="match status" value="1"/>
</dbReference>
<feature type="domain" description="Rhodopsin" evidence="8">
    <location>
        <begin position="40"/>
        <end position="278"/>
    </location>
</feature>
<evidence type="ECO:0000256" key="4">
    <source>
        <dbReference type="ARBA" id="ARBA00023136"/>
    </source>
</evidence>
<dbReference type="HOGENOM" id="CLU_028200_0_2_1"/>
<evidence type="ECO:0000256" key="6">
    <source>
        <dbReference type="SAM" id="MobiDB-lite"/>
    </source>
</evidence>
<keyword evidence="4 7" id="KW-0472">Membrane</keyword>
<evidence type="ECO:0000256" key="3">
    <source>
        <dbReference type="ARBA" id="ARBA00022989"/>
    </source>
</evidence>
<dbReference type="STRING" id="985895.E5AC53"/>
<comment type="subcellular location">
    <subcellularLocation>
        <location evidence="1">Membrane</location>
        <topology evidence="1">Multi-pass membrane protein</topology>
    </subcellularLocation>
</comment>
<evidence type="ECO:0000256" key="5">
    <source>
        <dbReference type="ARBA" id="ARBA00038359"/>
    </source>
</evidence>
<feature type="transmembrane region" description="Helical" evidence="7">
    <location>
        <begin position="133"/>
        <end position="159"/>
    </location>
</feature>
<feature type="transmembrane region" description="Helical" evidence="7">
    <location>
        <begin position="21"/>
        <end position="42"/>
    </location>
</feature>
<feature type="region of interest" description="Disordered" evidence="6">
    <location>
        <begin position="316"/>
        <end position="341"/>
    </location>
</feature>
<dbReference type="InterPro" id="IPR052337">
    <property type="entry name" value="SAT4-like"/>
</dbReference>
<dbReference type="VEuPathDB" id="FungiDB:LEMA_P012940.1"/>
<organism evidence="10">
    <name type="scientific">Leptosphaeria maculans (strain JN3 / isolate v23.1.3 / race Av1-4-5-6-7-8)</name>
    <name type="common">Blackleg fungus</name>
    <name type="synonym">Phoma lingam</name>
    <dbReference type="NCBI Taxonomy" id="985895"/>
    <lineage>
        <taxon>Eukaryota</taxon>
        <taxon>Fungi</taxon>
        <taxon>Dikarya</taxon>
        <taxon>Ascomycota</taxon>
        <taxon>Pezizomycotina</taxon>
        <taxon>Dothideomycetes</taxon>
        <taxon>Pleosporomycetidae</taxon>
        <taxon>Pleosporales</taxon>
        <taxon>Pleosporineae</taxon>
        <taxon>Leptosphaeriaceae</taxon>
        <taxon>Plenodomus</taxon>
        <taxon>Plenodomus lingam/Leptosphaeria maculans species complex</taxon>
    </lineage>
</organism>
<evidence type="ECO:0000256" key="2">
    <source>
        <dbReference type="ARBA" id="ARBA00022692"/>
    </source>
</evidence>
<feature type="compositionally biased region" description="Basic and acidic residues" evidence="6">
    <location>
        <begin position="318"/>
        <end position="329"/>
    </location>
</feature>
<gene>
    <name evidence="9" type="ORF">LEMA_P012940.1</name>
</gene>
<feature type="transmembrane region" description="Helical" evidence="7">
    <location>
        <begin position="252"/>
        <end position="273"/>
    </location>
</feature>
<evidence type="ECO:0000313" key="10">
    <source>
        <dbReference type="Proteomes" id="UP000002668"/>
    </source>
</evidence>
<keyword evidence="3 7" id="KW-1133">Transmembrane helix</keyword>
<keyword evidence="10" id="KW-1185">Reference proteome</keyword>
<name>E5AC53_LEPMJ</name>
<comment type="similarity">
    <text evidence="5">Belongs to the SAT4 family.</text>
</comment>
<evidence type="ECO:0000256" key="7">
    <source>
        <dbReference type="SAM" id="Phobius"/>
    </source>
</evidence>
<dbReference type="OMA" id="DWAIWIL"/>
<dbReference type="InterPro" id="IPR049326">
    <property type="entry name" value="Rhodopsin_dom_fungi"/>
</dbReference>
<dbReference type="GO" id="GO:0016020">
    <property type="term" value="C:membrane"/>
    <property type="evidence" value="ECO:0007669"/>
    <property type="project" value="UniProtKB-SubCell"/>
</dbReference>
<dbReference type="Pfam" id="PF20684">
    <property type="entry name" value="Fung_rhodopsin"/>
    <property type="match status" value="1"/>
</dbReference>
<evidence type="ECO:0000256" key="1">
    <source>
        <dbReference type="ARBA" id="ARBA00004141"/>
    </source>
</evidence>
<accession>E5AC53</accession>
<dbReference type="Proteomes" id="UP000002668">
    <property type="component" value="Genome"/>
</dbReference>